<reference evidence="1" key="1">
    <citation type="submission" date="2023-07" db="EMBL/GenBank/DDBJ databases">
        <title>Black Yeasts Isolated from many extreme environments.</title>
        <authorList>
            <person name="Coleine C."/>
            <person name="Stajich J.E."/>
            <person name="Selbmann L."/>
        </authorList>
    </citation>
    <scope>NUCLEOTIDE SEQUENCE</scope>
    <source>
        <strain evidence="1">CCFEE 5714</strain>
    </source>
</reference>
<dbReference type="Proteomes" id="UP001281147">
    <property type="component" value="Unassembled WGS sequence"/>
</dbReference>
<gene>
    <name evidence="1" type="ORF">LTR37_000204</name>
</gene>
<evidence type="ECO:0000313" key="1">
    <source>
        <dbReference type="EMBL" id="KAK3726056.1"/>
    </source>
</evidence>
<dbReference type="EMBL" id="JAUTXU010000001">
    <property type="protein sequence ID" value="KAK3726056.1"/>
    <property type="molecule type" value="Genomic_DNA"/>
</dbReference>
<proteinExistence type="predicted"/>
<keyword evidence="2" id="KW-1185">Reference proteome</keyword>
<evidence type="ECO:0000313" key="2">
    <source>
        <dbReference type="Proteomes" id="UP001281147"/>
    </source>
</evidence>
<comment type="caution">
    <text evidence="1">The sequence shown here is derived from an EMBL/GenBank/DDBJ whole genome shotgun (WGS) entry which is preliminary data.</text>
</comment>
<accession>A0ACC3NZU2</accession>
<protein>
    <submittedName>
        <fullName evidence="1">Uncharacterized protein</fullName>
    </submittedName>
</protein>
<sequence length="603" mass="65609">MSQDLFAAFEDAPIQHVPKIDFDIPAGNGDTQQIWQTKNTHDWLAQPTTNEVQVHQAASATSGTVNNDEDDDFGDFEDASIAAVPNNHPELVDDRKRIVTQKAASEPQAGSRTFPPKAPKRPEPPPPKPETKQETVGHHPFAGHMDLLFETLDDEYDAGADELADLSNNPEAAMAYSKRIIAEQEAAQTKMSEVRAGPTDVARSKALNSNSRPKTGKESKPGPNKLRKKSGYAPPTRKADVLFDADNLSEHEDTIDEFGDFESWNEPRRSNHEATKSPSVQQQHTIPAIDLLGLDDPSATAEAANGENNESGLPTSSREHGKRAQTTVEAATANPDDDTWDDFEAAEPSKPSKSSISSPPAAAVSHARSQSNTIPSINSADSLPPTSIPPPVVLLSVFPSLFSAADDALFDTTSKLDLKQRQMLLAHPASHQFLKGYLGHATVLAHIIAGRKLRWKRDQHLSQSMRIGPSAAGGKAGMKLTGLDKSEVAKEDREVLDVVRLWKGQVGKLRTAATAASSAPETARLPAVPDISEQMPVKTLKQSEGGVTAPHACALCGLKREERVAKVDVEVEDSFGEWWVQGMNMHVSCRKFWEEFEKKLKSR</sequence>
<name>A0ACC3NZU2_9PEZI</name>
<organism evidence="1 2">
    <name type="scientific">Vermiconidia calcicola</name>
    <dbReference type="NCBI Taxonomy" id="1690605"/>
    <lineage>
        <taxon>Eukaryota</taxon>
        <taxon>Fungi</taxon>
        <taxon>Dikarya</taxon>
        <taxon>Ascomycota</taxon>
        <taxon>Pezizomycotina</taxon>
        <taxon>Dothideomycetes</taxon>
        <taxon>Dothideomycetidae</taxon>
        <taxon>Mycosphaerellales</taxon>
        <taxon>Extremaceae</taxon>
        <taxon>Vermiconidia</taxon>
    </lineage>
</organism>